<dbReference type="GO" id="GO:0008897">
    <property type="term" value="F:holo-[acyl-carrier-protein] synthase activity"/>
    <property type="evidence" value="ECO:0007669"/>
    <property type="project" value="InterPro"/>
</dbReference>
<evidence type="ECO:0000313" key="3">
    <source>
        <dbReference type="EMBL" id="NYA71545.1"/>
    </source>
</evidence>
<evidence type="ECO:0000259" key="2">
    <source>
        <dbReference type="Pfam" id="PF01648"/>
    </source>
</evidence>
<protein>
    <submittedName>
        <fullName evidence="3">4'-phosphopantetheinyl transferase superfamily protein</fullName>
    </submittedName>
</protein>
<proteinExistence type="predicted"/>
<dbReference type="RefSeq" id="WP_176006346.1">
    <property type="nucleotide sequence ID" value="NZ_JABWMI010000011.1"/>
</dbReference>
<dbReference type="InterPro" id="IPR008278">
    <property type="entry name" value="4-PPantetheinyl_Trfase_dom"/>
</dbReference>
<dbReference type="SUPFAM" id="SSF56214">
    <property type="entry name" value="4'-phosphopantetheinyl transferase"/>
    <property type="match status" value="2"/>
</dbReference>
<sequence>MPLHLQQNIGPKTKLYVWRIEETFEDLFDEIHLTDWNVIRVHSMKSEQHQRGFLSVRKLFEAAGYTDFDVTYDKTGKPHLPDGHHISISHSHGFSAIIVSDVTVGIDLELMRDKIVRIADKFTSEEEETYLDRNSEDYVSKLTVIWGVKEAIFKIRNEIGISFKDHITTFTFDINSGQASARLDFENVHRHFDVKFQYVEDHMLVYAFETTDANAL</sequence>
<dbReference type="InterPro" id="IPR037143">
    <property type="entry name" value="4-PPantetheinyl_Trfase_dom_sf"/>
</dbReference>
<dbReference type="Pfam" id="PF01648">
    <property type="entry name" value="ACPS"/>
    <property type="match status" value="1"/>
</dbReference>
<dbReference type="GO" id="GO:0000287">
    <property type="term" value="F:magnesium ion binding"/>
    <property type="evidence" value="ECO:0007669"/>
    <property type="project" value="InterPro"/>
</dbReference>
<name>A0A7Y8Y384_9FLAO</name>
<evidence type="ECO:0000313" key="4">
    <source>
        <dbReference type="Proteomes" id="UP000535020"/>
    </source>
</evidence>
<dbReference type="Gene3D" id="3.90.470.20">
    <property type="entry name" value="4'-phosphopantetheinyl transferase domain"/>
    <property type="match status" value="2"/>
</dbReference>
<comment type="caution">
    <text evidence="3">The sequence shown here is derived from an EMBL/GenBank/DDBJ whole genome shotgun (WGS) entry which is preliminary data.</text>
</comment>
<organism evidence="3 4">
    <name type="scientific">Flavobacterium agri</name>
    <dbReference type="NCBI Taxonomy" id="2743471"/>
    <lineage>
        <taxon>Bacteria</taxon>
        <taxon>Pseudomonadati</taxon>
        <taxon>Bacteroidota</taxon>
        <taxon>Flavobacteriia</taxon>
        <taxon>Flavobacteriales</taxon>
        <taxon>Flavobacteriaceae</taxon>
        <taxon>Flavobacterium</taxon>
    </lineage>
</organism>
<reference evidence="3 4" key="1">
    <citation type="submission" date="2020-07" db="EMBL/GenBank/DDBJ databases">
        <authorList>
            <person name="Sun Q."/>
        </authorList>
    </citation>
    <scope>NUCLEOTIDE SEQUENCE [LARGE SCALE GENOMIC DNA]</scope>
    <source>
        <strain evidence="3 4">MAH-1</strain>
    </source>
</reference>
<dbReference type="Proteomes" id="UP000535020">
    <property type="component" value="Unassembled WGS sequence"/>
</dbReference>
<gene>
    <name evidence="3" type="ORF">HZF10_11475</name>
</gene>
<dbReference type="AlphaFoldDB" id="A0A7Y8Y384"/>
<feature type="domain" description="4'-phosphopantetheinyl transferase" evidence="2">
    <location>
        <begin position="104"/>
        <end position="182"/>
    </location>
</feature>
<evidence type="ECO:0000256" key="1">
    <source>
        <dbReference type="ARBA" id="ARBA00022679"/>
    </source>
</evidence>
<keyword evidence="1 3" id="KW-0808">Transferase</keyword>
<accession>A0A7Y8Y384</accession>
<keyword evidence="4" id="KW-1185">Reference proteome</keyword>
<dbReference type="EMBL" id="JACBJI010000004">
    <property type="protein sequence ID" value="NYA71545.1"/>
    <property type="molecule type" value="Genomic_DNA"/>
</dbReference>